<keyword evidence="5" id="KW-0547">Nucleotide-binding</keyword>
<evidence type="ECO:0000256" key="2">
    <source>
        <dbReference type="ARBA" id="ARBA00012438"/>
    </source>
</evidence>
<keyword evidence="10" id="KW-1133">Transmembrane helix</keyword>
<keyword evidence="8" id="KW-0902">Two-component regulatory system</keyword>
<keyword evidence="6 12" id="KW-0418">Kinase</keyword>
<feature type="transmembrane region" description="Helical" evidence="10">
    <location>
        <begin position="93"/>
        <end position="110"/>
    </location>
</feature>
<organism evidence="12 13">
    <name type="scientific">Dactylosporangium vinaceum</name>
    <dbReference type="NCBI Taxonomy" id="53362"/>
    <lineage>
        <taxon>Bacteria</taxon>
        <taxon>Bacillati</taxon>
        <taxon>Actinomycetota</taxon>
        <taxon>Actinomycetes</taxon>
        <taxon>Micromonosporales</taxon>
        <taxon>Micromonosporaceae</taxon>
        <taxon>Dactylosporangium</taxon>
    </lineage>
</organism>
<evidence type="ECO:0000256" key="3">
    <source>
        <dbReference type="ARBA" id="ARBA00022553"/>
    </source>
</evidence>
<comment type="catalytic activity">
    <reaction evidence="1">
        <text>ATP + protein L-histidine = ADP + protein N-phospho-L-histidine.</text>
        <dbReference type="EC" id="2.7.13.3"/>
    </reaction>
</comment>
<dbReference type="Gene3D" id="1.20.5.1930">
    <property type="match status" value="1"/>
</dbReference>
<dbReference type="Gene3D" id="3.30.565.10">
    <property type="entry name" value="Histidine kinase-like ATPase, C-terminal domain"/>
    <property type="match status" value="1"/>
</dbReference>
<keyword evidence="4" id="KW-0808">Transferase</keyword>
<proteinExistence type="predicted"/>
<feature type="compositionally biased region" description="Low complexity" evidence="9">
    <location>
        <begin position="280"/>
        <end position="295"/>
    </location>
</feature>
<gene>
    <name evidence="12" type="ORF">ACFFTR_12275</name>
</gene>
<evidence type="ECO:0000256" key="4">
    <source>
        <dbReference type="ARBA" id="ARBA00022679"/>
    </source>
</evidence>
<dbReference type="RefSeq" id="WP_223099240.1">
    <property type="nucleotide sequence ID" value="NZ_CP061913.1"/>
</dbReference>
<evidence type="ECO:0000313" key="12">
    <source>
        <dbReference type="EMBL" id="MFB9443858.1"/>
    </source>
</evidence>
<evidence type="ECO:0000259" key="11">
    <source>
        <dbReference type="Pfam" id="PF07730"/>
    </source>
</evidence>
<feature type="region of interest" description="Disordered" evidence="9">
    <location>
        <begin position="278"/>
        <end position="299"/>
    </location>
</feature>
<name>A0ABV5M4S0_9ACTN</name>
<evidence type="ECO:0000256" key="5">
    <source>
        <dbReference type="ARBA" id="ARBA00022741"/>
    </source>
</evidence>
<dbReference type="PANTHER" id="PTHR24421">
    <property type="entry name" value="NITRATE/NITRITE SENSOR PROTEIN NARX-RELATED"/>
    <property type="match status" value="1"/>
</dbReference>
<dbReference type="Proteomes" id="UP001589608">
    <property type="component" value="Unassembled WGS sequence"/>
</dbReference>
<keyword evidence="3" id="KW-0597">Phosphoprotein</keyword>
<dbReference type="EMBL" id="JBHMCA010000023">
    <property type="protein sequence ID" value="MFB9443858.1"/>
    <property type="molecule type" value="Genomic_DNA"/>
</dbReference>
<evidence type="ECO:0000256" key="1">
    <source>
        <dbReference type="ARBA" id="ARBA00000085"/>
    </source>
</evidence>
<reference evidence="12 13" key="1">
    <citation type="submission" date="2024-09" db="EMBL/GenBank/DDBJ databases">
        <authorList>
            <person name="Sun Q."/>
            <person name="Mori K."/>
        </authorList>
    </citation>
    <scope>NUCLEOTIDE SEQUENCE [LARGE SCALE GENOMIC DNA]</scope>
    <source>
        <strain evidence="12 13">JCM 3307</strain>
    </source>
</reference>
<sequence>MKALWPLLLIVPVLCGLPFTRLPGLLISIAAMLAVAAAIRPSWWWLVFASPAVTVAYRFVYEGPPQPPGLWFIFEFLPLLVLLARLTRRGRRAGLIVGLAATVLPLRMSFPLNGEVLTVSTAFAGAVAAAAIGLYLRARDRALEAARRAQRLELAQDLHDLVAHEVTGIVIEAQAPEAASYSRIEAAGQRALAAMDEMVAALRSSRVYSFADVPAVVTRFGPSASLSIAPGVSLSPAAASVAYSVVVEALTNVRRHAAPSAGVAVALSATGVVSVVSDMPDTAGRPPTAGAAPARSGGGSGLRGLADRVAAVGGTLTFGPRDGRWEVVCDLSRSADVRGGGGQQP</sequence>
<dbReference type="InterPro" id="IPR011712">
    <property type="entry name" value="Sig_transdc_His_kin_sub3_dim/P"/>
</dbReference>
<dbReference type="InterPro" id="IPR036890">
    <property type="entry name" value="HATPase_C_sf"/>
</dbReference>
<evidence type="ECO:0000256" key="9">
    <source>
        <dbReference type="SAM" id="MobiDB-lite"/>
    </source>
</evidence>
<evidence type="ECO:0000256" key="7">
    <source>
        <dbReference type="ARBA" id="ARBA00022840"/>
    </source>
</evidence>
<feature type="transmembrane region" description="Helical" evidence="10">
    <location>
        <begin position="69"/>
        <end position="86"/>
    </location>
</feature>
<dbReference type="GO" id="GO:0016301">
    <property type="term" value="F:kinase activity"/>
    <property type="evidence" value="ECO:0007669"/>
    <property type="project" value="UniProtKB-KW"/>
</dbReference>
<keyword evidence="10" id="KW-0812">Transmembrane</keyword>
<keyword evidence="7" id="KW-0067">ATP-binding</keyword>
<comment type="caution">
    <text evidence="12">The sequence shown here is derived from an EMBL/GenBank/DDBJ whole genome shotgun (WGS) entry which is preliminary data.</text>
</comment>
<evidence type="ECO:0000256" key="8">
    <source>
        <dbReference type="ARBA" id="ARBA00023012"/>
    </source>
</evidence>
<dbReference type="EC" id="2.7.13.3" evidence="2"/>
<protein>
    <recommendedName>
        <fullName evidence="2">histidine kinase</fullName>
        <ecNumber evidence="2">2.7.13.3</ecNumber>
    </recommendedName>
</protein>
<accession>A0ABV5M4S0</accession>
<evidence type="ECO:0000256" key="10">
    <source>
        <dbReference type="SAM" id="Phobius"/>
    </source>
</evidence>
<evidence type="ECO:0000256" key="6">
    <source>
        <dbReference type="ARBA" id="ARBA00022777"/>
    </source>
</evidence>
<feature type="transmembrane region" description="Helical" evidence="10">
    <location>
        <begin position="116"/>
        <end position="138"/>
    </location>
</feature>
<dbReference type="PANTHER" id="PTHR24421:SF10">
    <property type="entry name" value="NITRATE_NITRITE SENSOR PROTEIN NARQ"/>
    <property type="match status" value="1"/>
</dbReference>
<keyword evidence="10" id="KW-0472">Membrane</keyword>
<feature type="domain" description="Signal transduction histidine kinase subgroup 3 dimerisation and phosphoacceptor" evidence="11">
    <location>
        <begin position="151"/>
        <end position="204"/>
    </location>
</feature>
<keyword evidence="13" id="KW-1185">Reference proteome</keyword>
<dbReference type="InterPro" id="IPR050482">
    <property type="entry name" value="Sensor_HK_TwoCompSys"/>
</dbReference>
<dbReference type="Pfam" id="PF07730">
    <property type="entry name" value="HisKA_3"/>
    <property type="match status" value="1"/>
</dbReference>
<evidence type="ECO:0000313" key="13">
    <source>
        <dbReference type="Proteomes" id="UP001589608"/>
    </source>
</evidence>